<evidence type="ECO:0000256" key="6">
    <source>
        <dbReference type="ARBA" id="ARBA00022842"/>
    </source>
</evidence>
<dbReference type="GO" id="GO:0004722">
    <property type="term" value="F:protein serine/threonine phosphatase activity"/>
    <property type="evidence" value="ECO:0007669"/>
    <property type="project" value="UniProtKB-EC"/>
</dbReference>
<accession>A0A251RZF1</accession>
<dbReference type="PANTHER" id="PTHR13832:SF165">
    <property type="entry name" value="PROTEIN PHOSPHATASE 2C 49-RELATED"/>
    <property type="match status" value="1"/>
</dbReference>
<dbReference type="InParanoid" id="A0A251RZF1"/>
<dbReference type="InterPro" id="IPR001932">
    <property type="entry name" value="PPM-type_phosphatase-like_dom"/>
</dbReference>
<organism evidence="10 11">
    <name type="scientific">Helianthus annuus</name>
    <name type="common">Common sunflower</name>
    <dbReference type="NCBI Taxonomy" id="4232"/>
    <lineage>
        <taxon>Eukaryota</taxon>
        <taxon>Viridiplantae</taxon>
        <taxon>Streptophyta</taxon>
        <taxon>Embryophyta</taxon>
        <taxon>Tracheophyta</taxon>
        <taxon>Spermatophyta</taxon>
        <taxon>Magnoliopsida</taxon>
        <taxon>eudicotyledons</taxon>
        <taxon>Gunneridae</taxon>
        <taxon>Pentapetalae</taxon>
        <taxon>asterids</taxon>
        <taxon>campanulids</taxon>
        <taxon>Asterales</taxon>
        <taxon>Asteraceae</taxon>
        <taxon>Asteroideae</taxon>
        <taxon>Heliantheae alliance</taxon>
        <taxon>Heliantheae</taxon>
        <taxon>Helianthus</taxon>
    </lineage>
</organism>
<dbReference type="PANTHER" id="PTHR13832">
    <property type="entry name" value="PROTEIN PHOSPHATASE 2C"/>
    <property type="match status" value="1"/>
</dbReference>
<evidence type="ECO:0000256" key="5">
    <source>
        <dbReference type="ARBA" id="ARBA00022801"/>
    </source>
</evidence>
<evidence type="ECO:0000259" key="9">
    <source>
        <dbReference type="PROSITE" id="PS51746"/>
    </source>
</evidence>
<evidence type="ECO:0000256" key="1">
    <source>
        <dbReference type="ARBA" id="ARBA00001936"/>
    </source>
</evidence>
<keyword evidence="11" id="KW-1185">Reference proteome</keyword>
<name>A0A251RZF1_HELAN</name>
<keyword evidence="8" id="KW-0464">Manganese</keyword>
<dbReference type="GO" id="GO:0046872">
    <property type="term" value="F:metal ion binding"/>
    <property type="evidence" value="ECO:0007669"/>
    <property type="project" value="UniProtKB-KW"/>
</dbReference>
<evidence type="ECO:0000256" key="8">
    <source>
        <dbReference type="ARBA" id="ARBA00023211"/>
    </source>
</evidence>
<dbReference type="Pfam" id="PF00481">
    <property type="entry name" value="PP2C"/>
    <property type="match status" value="1"/>
</dbReference>
<dbReference type="PROSITE" id="PS01032">
    <property type="entry name" value="PPM_1"/>
    <property type="match status" value="1"/>
</dbReference>
<feature type="domain" description="PPM-type phosphatase" evidence="9">
    <location>
        <begin position="46"/>
        <end position="184"/>
    </location>
</feature>
<dbReference type="InterPro" id="IPR036457">
    <property type="entry name" value="PPM-type-like_dom_sf"/>
</dbReference>
<protein>
    <recommendedName>
        <fullName evidence="3">protein-serine/threonine phosphatase</fullName>
        <ecNumber evidence="3">3.1.3.16</ecNumber>
    </recommendedName>
</protein>
<dbReference type="OMA" id="QDEHVCI"/>
<dbReference type="SUPFAM" id="SSF81606">
    <property type="entry name" value="PP2C-like"/>
    <property type="match status" value="1"/>
</dbReference>
<dbReference type="PROSITE" id="PS51746">
    <property type="entry name" value="PPM_2"/>
    <property type="match status" value="1"/>
</dbReference>
<keyword evidence="5" id="KW-0378">Hydrolase</keyword>
<evidence type="ECO:0000256" key="2">
    <source>
        <dbReference type="ARBA" id="ARBA00001946"/>
    </source>
</evidence>
<dbReference type="Gene3D" id="3.60.40.10">
    <property type="entry name" value="PPM-type phosphatase domain"/>
    <property type="match status" value="1"/>
</dbReference>
<keyword evidence="6" id="KW-0460">Magnesium</keyword>
<dbReference type="EC" id="3.1.3.16" evidence="3"/>
<dbReference type="InterPro" id="IPR000222">
    <property type="entry name" value="PP2C_BS"/>
</dbReference>
<evidence type="ECO:0000256" key="4">
    <source>
        <dbReference type="ARBA" id="ARBA00022723"/>
    </source>
</evidence>
<comment type="cofactor">
    <cofactor evidence="2">
        <name>Mg(2+)</name>
        <dbReference type="ChEBI" id="CHEBI:18420"/>
    </cofactor>
</comment>
<evidence type="ECO:0000313" key="11">
    <source>
        <dbReference type="Proteomes" id="UP000215914"/>
    </source>
</evidence>
<keyword evidence="4" id="KW-0479">Metal-binding</keyword>
<comment type="cofactor">
    <cofactor evidence="1">
        <name>Mn(2+)</name>
        <dbReference type="ChEBI" id="CHEBI:29035"/>
    </cofactor>
</comment>
<evidence type="ECO:0000256" key="7">
    <source>
        <dbReference type="ARBA" id="ARBA00022912"/>
    </source>
</evidence>
<evidence type="ECO:0000313" key="10">
    <source>
        <dbReference type="EMBL" id="OTF91593.1"/>
    </source>
</evidence>
<evidence type="ECO:0000256" key="3">
    <source>
        <dbReference type="ARBA" id="ARBA00013081"/>
    </source>
</evidence>
<dbReference type="AlphaFoldDB" id="A0A251RZF1"/>
<dbReference type="EMBL" id="CM007905">
    <property type="protein sequence ID" value="OTF91593.1"/>
    <property type="molecule type" value="Genomic_DNA"/>
</dbReference>
<proteinExistence type="predicted"/>
<keyword evidence="7" id="KW-0904">Protein phosphatase</keyword>
<sequence>MLTKAAAAVEVMGEDIANDVVLTHLDNTNKLPVPKSVDPQGFPSIRSGSYADIGIRRSMEDEHIRIDDLSAYLGSLPNPSAFYGVFDGHGGPEAAAYVKDNVKRLFLRNPQISHADEVEDYLRKAFRSADIALAEEPSVSSSTGTTALTALLLGRYILFLIASASCGSECRRLSSRSLQKRHSN</sequence>
<dbReference type="InterPro" id="IPR015655">
    <property type="entry name" value="PP2C"/>
</dbReference>
<reference evidence="11" key="1">
    <citation type="journal article" date="2017" name="Nature">
        <title>The sunflower genome provides insights into oil metabolism, flowering and Asterid evolution.</title>
        <authorList>
            <person name="Badouin H."/>
            <person name="Gouzy J."/>
            <person name="Grassa C.J."/>
            <person name="Murat F."/>
            <person name="Staton S.E."/>
            <person name="Cottret L."/>
            <person name="Lelandais-Briere C."/>
            <person name="Owens G.L."/>
            <person name="Carrere S."/>
            <person name="Mayjonade B."/>
            <person name="Legrand L."/>
            <person name="Gill N."/>
            <person name="Kane N.C."/>
            <person name="Bowers J.E."/>
            <person name="Hubner S."/>
            <person name="Bellec A."/>
            <person name="Berard A."/>
            <person name="Berges H."/>
            <person name="Blanchet N."/>
            <person name="Boniface M.C."/>
            <person name="Brunel D."/>
            <person name="Catrice O."/>
            <person name="Chaidir N."/>
            <person name="Claudel C."/>
            <person name="Donnadieu C."/>
            <person name="Faraut T."/>
            <person name="Fievet G."/>
            <person name="Helmstetter N."/>
            <person name="King M."/>
            <person name="Knapp S.J."/>
            <person name="Lai Z."/>
            <person name="Le Paslier M.C."/>
            <person name="Lippi Y."/>
            <person name="Lorenzon L."/>
            <person name="Mandel J.R."/>
            <person name="Marage G."/>
            <person name="Marchand G."/>
            <person name="Marquand E."/>
            <person name="Bret-Mestries E."/>
            <person name="Morien E."/>
            <person name="Nambeesan S."/>
            <person name="Nguyen T."/>
            <person name="Pegot-Espagnet P."/>
            <person name="Pouilly N."/>
            <person name="Raftis F."/>
            <person name="Sallet E."/>
            <person name="Schiex T."/>
            <person name="Thomas J."/>
            <person name="Vandecasteele C."/>
            <person name="Vares D."/>
            <person name="Vear F."/>
            <person name="Vautrin S."/>
            <person name="Crespi M."/>
            <person name="Mangin B."/>
            <person name="Burke J.M."/>
            <person name="Salse J."/>
            <person name="Munos S."/>
            <person name="Vincourt P."/>
            <person name="Rieseberg L.H."/>
            <person name="Langlade N.B."/>
        </authorList>
    </citation>
    <scope>NUCLEOTIDE SEQUENCE [LARGE SCALE GENOMIC DNA]</scope>
    <source>
        <strain evidence="11">cv. SF193</strain>
    </source>
</reference>
<gene>
    <name evidence="10" type="ORF">HannXRQ_Chr16g0512471</name>
</gene>
<dbReference type="Proteomes" id="UP000215914">
    <property type="component" value="Chromosome 16"/>
</dbReference>